<dbReference type="GO" id="GO:0005886">
    <property type="term" value="C:plasma membrane"/>
    <property type="evidence" value="ECO:0007669"/>
    <property type="project" value="UniProtKB-SubCell"/>
</dbReference>
<feature type="transmembrane region" description="Helical" evidence="10">
    <location>
        <begin position="62"/>
        <end position="84"/>
    </location>
</feature>
<evidence type="ECO:0000256" key="1">
    <source>
        <dbReference type="ARBA" id="ARBA00004429"/>
    </source>
</evidence>
<comment type="caution">
    <text evidence="11">The sequence shown here is derived from an EMBL/GenBank/DDBJ whole genome shotgun (WGS) entry which is preliminary data.</text>
</comment>
<proteinExistence type="inferred from homology"/>
<evidence type="ECO:0000313" key="11">
    <source>
        <dbReference type="EMBL" id="GAM55888.1"/>
    </source>
</evidence>
<evidence type="ECO:0000256" key="5">
    <source>
        <dbReference type="ARBA" id="ARBA00022519"/>
    </source>
</evidence>
<evidence type="ECO:0000313" key="12">
    <source>
        <dbReference type="Proteomes" id="UP000031671"/>
    </source>
</evidence>
<dbReference type="AlphaFoldDB" id="A0A0B8NXU8"/>
<dbReference type="Gene3D" id="1.10.3730.20">
    <property type="match status" value="1"/>
</dbReference>
<evidence type="ECO:0000256" key="4">
    <source>
        <dbReference type="ARBA" id="ARBA00022475"/>
    </source>
</evidence>
<dbReference type="Proteomes" id="UP000031671">
    <property type="component" value="Unassembled WGS sequence"/>
</dbReference>
<comment type="subcellular location">
    <subcellularLocation>
        <location evidence="1">Cell inner membrane</location>
        <topology evidence="1">Multi-pass membrane protein</topology>
    </subcellularLocation>
    <subcellularLocation>
        <location evidence="9">Cell membrane</location>
        <topology evidence="9">Multi-pass membrane protein</topology>
    </subcellularLocation>
</comment>
<dbReference type="GO" id="GO:0031460">
    <property type="term" value="P:glycine betaine transport"/>
    <property type="evidence" value="ECO:0007669"/>
    <property type="project" value="TreeGrafter"/>
</dbReference>
<keyword evidence="4" id="KW-1003">Cell membrane</keyword>
<feature type="transmembrane region" description="Helical" evidence="10">
    <location>
        <begin position="38"/>
        <end position="56"/>
    </location>
</feature>
<evidence type="ECO:0000256" key="8">
    <source>
        <dbReference type="ARBA" id="ARBA00023136"/>
    </source>
</evidence>
<evidence type="ECO:0000256" key="7">
    <source>
        <dbReference type="ARBA" id="ARBA00022989"/>
    </source>
</evidence>
<keyword evidence="6 9" id="KW-0812">Transmembrane</keyword>
<dbReference type="GO" id="GO:0015297">
    <property type="term" value="F:antiporter activity"/>
    <property type="evidence" value="ECO:0007669"/>
    <property type="project" value="TreeGrafter"/>
</dbReference>
<keyword evidence="12" id="KW-1185">Reference proteome</keyword>
<dbReference type="InterPro" id="IPR037185">
    <property type="entry name" value="EmrE-like"/>
</dbReference>
<evidence type="ECO:0000256" key="3">
    <source>
        <dbReference type="ARBA" id="ARBA00021114"/>
    </source>
</evidence>
<keyword evidence="7 10" id="KW-1133">Transmembrane helix</keyword>
<comment type="subunit">
    <text evidence="2">Forms a complex with MdtJ.</text>
</comment>
<name>A0A0B8NXU8_9VIBR</name>
<keyword evidence="8 10" id="KW-0472">Membrane</keyword>
<sequence>MNSIFNIYFGFVLIAALLDIAANMALSKSHGFEKKSWGFAAIGLVLLAFTLLAQAVKGIDLAVAYATWGAIGILGTALGGYFLLNQKLKPIGWAGIFTVITAVIVLKSA</sequence>
<dbReference type="GO" id="GO:0015220">
    <property type="term" value="F:choline transmembrane transporter activity"/>
    <property type="evidence" value="ECO:0007669"/>
    <property type="project" value="TreeGrafter"/>
</dbReference>
<evidence type="ECO:0000256" key="2">
    <source>
        <dbReference type="ARBA" id="ARBA00011359"/>
    </source>
</evidence>
<evidence type="ECO:0000256" key="6">
    <source>
        <dbReference type="ARBA" id="ARBA00022692"/>
    </source>
</evidence>
<comment type="similarity">
    <text evidence="9">Belongs to the drug/metabolite transporter (DMT) superfamily. Small multidrug resistance (SMR) (TC 2.A.7.1) family.</text>
</comment>
<dbReference type="EMBL" id="BBRZ01000020">
    <property type="protein sequence ID" value="GAM55888.1"/>
    <property type="molecule type" value="Genomic_DNA"/>
</dbReference>
<gene>
    <name evidence="11" type="ORF">JCM19231_5035</name>
</gene>
<dbReference type="InterPro" id="IPR000390">
    <property type="entry name" value="Small_drug/metabolite_transptr"/>
</dbReference>
<dbReference type="InterPro" id="IPR045324">
    <property type="entry name" value="Small_multidrug_res"/>
</dbReference>
<dbReference type="RefSeq" id="WP_261836664.1">
    <property type="nucleotide sequence ID" value="NZ_AP024882.1"/>
</dbReference>
<dbReference type="SUPFAM" id="SSF103481">
    <property type="entry name" value="Multidrug resistance efflux transporter EmrE"/>
    <property type="match status" value="1"/>
</dbReference>
<accession>A0A0B8NXU8</accession>
<protein>
    <recommendedName>
        <fullName evidence="3">Spermidine export protein MdtI</fullName>
    </recommendedName>
</protein>
<evidence type="ECO:0000256" key="10">
    <source>
        <dbReference type="SAM" id="Phobius"/>
    </source>
</evidence>
<feature type="transmembrane region" description="Helical" evidence="10">
    <location>
        <begin position="6"/>
        <end position="26"/>
    </location>
</feature>
<dbReference type="PANTHER" id="PTHR30561">
    <property type="entry name" value="SMR FAMILY PROTON-DEPENDENT DRUG EFFLUX TRANSPORTER SUGE"/>
    <property type="match status" value="1"/>
</dbReference>
<dbReference type="PANTHER" id="PTHR30561:SF6">
    <property type="entry name" value="SPERMIDINE EXPORT PROTEIN MDTI"/>
    <property type="match status" value="1"/>
</dbReference>
<organism evidence="11 12">
    <name type="scientific">Vibrio ishigakensis</name>
    <dbReference type="NCBI Taxonomy" id="1481914"/>
    <lineage>
        <taxon>Bacteria</taxon>
        <taxon>Pseudomonadati</taxon>
        <taxon>Pseudomonadota</taxon>
        <taxon>Gammaproteobacteria</taxon>
        <taxon>Vibrionales</taxon>
        <taxon>Vibrionaceae</taxon>
        <taxon>Vibrio</taxon>
    </lineage>
</organism>
<dbReference type="GO" id="GO:1903711">
    <property type="term" value="P:spermidine transmembrane transport"/>
    <property type="evidence" value="ECO:0007669"/>
    <property type="project" value="TreeGrafter"/>
</dbReference>
<feature type="transmembrane region" description="Helical" evidence="10">
    <location>
        <begin position="91"/>
        <end position="108"/>
    </location>
</feature>
<evidence type="ECO:0000256" key="9">
    <source>
        <dbReference type="RuleBase" id="RU003942"/>
    </source>
</evidence>
<keyword evidence="5" id="KW-0997">Cell inner membrane</keyword>
<dbReference type="GO" id="GO:0015199">
    <property type="term" value="F:amino-acid betaine transmembrane transporter activity"/>
    <property type="evidence" value="ECO:0007669"/>
    <property type="project" value="TreeGrafter"/>
</dbReference>
<reference evidence="11 12" key="1">
    <citation type="submission" date="2015-01" db="EMBL/GenBank/DDBJ databases">
        <title>Vibrio sp. C1 JCM 19231 whole genome shotgun sequence.</title>
        <authorList>
            <person name="Sawabe T."/>
            <person name="Meirelles P."/>
            <person name="Feng G."/>
            <person name="Sayaka M."/>
            <person name="Hattori M."/>
            <person name="Ohkuma M."/>
        </authorList>
    </citation>
    <scope>NUCLEOTIDE SEQUENCE [LARGE SCALE GENOMIC DNA]</scope>
    <source>
        <strain evidence="12">JCM 19231</strain>
    </source>
</reference>
<dbReference type="Pfam" id="PF00893">
    <property type="entry name" value="Multi_Drug_Res"/>
    <property type="match status" value="1"/>
</dbReference>
<reference evidence="11 12" key="2">
    <citation type="submission" date="2015-01" db="EMBL/GenBank/DDBJ databases">
        <authorList>
            <consortium name="NBRP consortium"/>
            <person name="Sawabe T."/>
            <person name="Meirelles P."/>
            <person name="Feng G."/>
            <person name="Sayaka M."/>
            <person name="Hattori M."/>
            <person name="Ohkuma M."/>
        </authorList>
    </citation>
    <scope>NUCLEOTIDE SEQUENCE [LARGE SCALE GENOMIC DNA]</scope>
    <source>
        <strain evidence="12">JCM 19231</strain>
    </source>
</reference>